<evidence type="ECO:0000259" key="11">
    <source>
        <dbReference type="PROSITE" id="PS50089"/>
    </source>
</evidence>
<dbReference type="PROSITE" id="PS50089">
    <property type="entry name" value="ZF_RING_2"/>
    <property type="match status" value="1"/>
</dbReference>
<dbReference type="EMBL" id="VXAV01004596">
    <property type="protein sequence ID" value="NXL87824.1"/>
    <property type="molecule type" value="Genomic_DNA"/>
</dbReference>
<dbReference type="GO" id="GO:0061630">
    <property type="term" value="F:ubiquitin protein ligase activity"/>
    <property type="evidence" value="ECO:0007669"/>
    <property type="project" value="UniProtKB-EC"/>
</dbReference>
<evidence type="ECO:0000313" key="12">
    <source>
        <dbReference type="EMBL" id="NXL87824.1"/>
    </source>
</evidence>
<feature type="compositionally biased region" description="Polar residues" evidence="10">
    <location>
        <begin position="225"/>
        <end position="245"/>
    </location>
</feature>
<sequence>MAMEGGWICSICRDWRMDVAYAIPCEHRFCLGCILRWAKRKPDCPLCREPMTAIRASVRGDNDFLECVISTPGLPAPVGFQEGITSNPLSPVQNYEELMSTVAPGGHLTPEAWASLFRLSQDLLNPVLPWLRQELSVMYMNQWWPIMIVESIIMYSLCQVGLSRDSLLRELEDDLEDNTVPLIDGLIDTIVRLCSEEAWRLLGLLDAYTAQEQEDRPAAVPDSPGPSSSLAGPNTEEQPSMSSAALQGVPSHPHTAAIPREQEEPQEELGQAAAAAPAAQGCSRSPFPPGQDRQGSPGGSRRPLGRRASSTPGSAQPCKR</sequence>
<dbReference type="GO" id="GO:0008270">
    <property type="term" value="F:zinc ion binding"/>
    <property type="evidence" value="ECO:0007669"/>
    <property type="project" value="UniProtKB-KW"/>
</dbReference>
<keyword evidence="12" id="KW-0436">Ligase</keyword>
<feature type="domain" description="RING-type" evidence="11">
    <location>
        <begin position="9"/>
        <end position="48"/>
    </location>
</feature>
<dbReference type="Pfam" id="PF13920">
    <property type="entry name" value="zf-C3HC4_3"/>
    <property type="match status" value="1"/>
</dbReference>
<evidence type="ECO:0000256" key="1">
    <source>
        <dbReference type="ARBA" id="ARBA00000900"/>
    </source>
</evidence>
<dbReference type="SMART" id="SM00184">
    <property type="entry name" value="RING"/>
    <property type="match status" value="1"/>
</dbReference>
<dbReference type="PANTHER" id="PTHR46077">
    <property type="entry name" value="E3 UBIQUITIN-PROTEIN LIGASE TOPORS"/>
    <property type="match status" value="1"/>
</dbReference>
<protein>
    <recommendedName>
        <fullName evidence="2">RING-type E3 ubiquitin transferase</fullName>
        <ecNumber evidence="2">2.3.2.27</ecNumber>
    </recommendedName>
</protein>
<dbReference type="InterPro" id="IPR001841">
    <property type="entry name" value="Znf_RING"/>
</dbReference>
<dbReference type="GO" id="GO:0000209">
    <property type="term" value="P:protein polyubiquitination"/>
    <property type="evidence" value="ECO:0007669"/>
    <property type="project" value="TreeGrafter"/>
</dbReference>
<keyword evidence="13" id="KW-1185">Reference proteome</keyword>
<keyword evidence="6" id="KW-0862">Zinc</keyword>
<dbReference type="AlphaFoldDB" id="A0A7L0WAU4"/>
<evidence type="ECO:0000256" key="9">
    <source>
        <dbReference type="PROSITE-ProRule" id="PRU00175"/>
    </source>
</evidence>
<feature type="non-terminal residue" evidence="12">
    <location>
        <position position="320"/>
    </location>
</feature>
<keyword evidence="3" id="KW-0808">Transferase</keyword>
<dbReference type="Gene3D" id="3.30.40.10">
    <property type="entry name" value="Zinc/RING finger domain, C3HC4 (zinc finger)"/>
    <property type="match status" value="1"/>
</dbReference>
<dbReference type="PROSITE" id="PS00518">
    <property type="entry name" value="ZF_RING_1"/>
    <property type="match status" value="1"/>
</dbReference>
<keyword evidence="5 9" id="KW-0863">Zinc-finger</keyword>
<comment type="catalytic activity">
    <reaction evidence="1">
        <text>S-ubiquitinyl-[E2 ubiquitin-conjugating enzyme]-L-cysteine + [acceptor protein]-L-lysine = [E2 ubiquitin-conjugating enzyme]-L-cysteine + N(6)-ubiquitinyl-[acceptor protein]-L-lysine.</text>
        <dbReference type="EC" id="2.3.2.27"/>
    </reaction>
</comment>
<dbReference type="OrthoDB" id="21204at2759"/>
<evidence type="ECO:0000313" key="13">
    <source>
        <dbReference type="Proteomes" id="UP000562322"/>
    </source>
</evidence>
<keyword evidence="4" id="KW-0479">Metal-binding</keyword>
<dbReference type="Proteomes" id="UP000562322">
    <property type="component" value="Unassembled WGS sequence"/>
</dbReference>
<evidence type="ECO:0000256" key="10">
    <source>
        <dbReference type="SAM" id="MobiDB-lite"/>
    </source>
</evidence>
<dbReference type="InterPro" id="IPR013083">
    <property type="entry name" value="Znf_RING/FYVE/PHD"/>
</dbReference>
<reference evidence="12 13" key="1">
    <citation type="submission" date="2019-09" db="EMBL/GenBank/DDBJ databases">
        <title>Bird 10,000 Genomes (B10K) Project - Family phase.</title>
        <authorList>
            <person name="Zhang G."/>
        </authorList>
    </citation>
    <scope>NUCLEOTIDE SEQUENCE [LARGE SCALE GENOMIC DNA]</scope>
    <source>
        <strain evidence="12">B10K-DU-001-39</strain>
        <tissue evidence="12">Muscle</tissue>
    </source>
</reference>
<keyword evidence="7" id="KW-0805">Transcription regulation</keyword>
<evidence type="ECO:0000256" key="7">
    <source>
        <dbReference type="ARBA" id="ARBA00023015"/>
    </source>
</evidence>
<dbReference type="InterPro" id="IPR017907">
    <property type="entry name" value="Znf_RING_CS"/>
</dbReference>
<evidence type="ECO:0000256" key="2">
    <source>
        <dbReference type="ARBA" id="ARBA00012483"/>
    </source>
</evidence>
<feature type="compositionally biased region" description="Low complexity" evidence="10">
    <location>
        <begin position="290"/>
        <end position="310"/>
    </location>
</feature>
<dbReference type="EC" id="2.3.2.27" evidence="2"/>
<evidence type="ECO:0000256" key="5">
    <source>
        <dbReference type="ARBA" id="ARBA00022771"/>
    </source>
</evidence>
<dbReference type="GO" id="GO:0006513">
    <property type="term" value="P:protein monoubiquitination"/>
    <property type="evidence" value="ECO:0007669"/>
    <property type="project" value="TreeGrafter"/>
</dbReference>
<evidence type="ECO:0000256" key="6">
    <source>
        <dbReference type="ARBA" id="ARBA00022833"/>
    </source>
</evidence>
<evidence type="ECO:0000256" key="8">
    <source>
        <dbReference type="ARBA" id="ARBA00023163"/>
    </source>
</evidence>
<organism evidence="12 13">
    <name type="scientific">Alectura lathami</name>
    <name type="common">Australian brush turkey</name>
    <dbReference type="NCBI Taxonomy" id="81907"/>
    <lineage>
        <taxon>Eukaryota</taxon>
        <taxon>Metazoa</taxon>
        <taxon>Chordata</taxon>
        <taxon>Craniata</taxon>
        <taxon>Vertebrata</taxon>
        <taxon>Euteleostomi</taxon>
        <taxon>Archelosauria</taxon>
        <taxon>Archosauria</taxon>
        <taxon>Dinosauria</taxon>
        <taxon>Saurischia</taxon>
        <taxon>Theropoda</taxon>
        <taxon>Coelurosauria</taxon>
        <taxon>Aves</taxon>
        <taxon>Neognathae</taxon>
        <taxon>Galloanserae</taxon>
        <taxon>Galliformes</taxon>
        <taxon>Megapodiidae</taxon>
        <taxon>Alectura</taxon>
    </lineage>
</organism>
<keyword evidence="8" id="KW-0804">Transcription</keyword>
<feature type="compositionally biased region" description="Low complexity" evidence="10">
    <location>
        <begin position="268"/>
        <end position="280"/>
    </location>
</feature>
<evidence type="ECO:0000256" key="4">
    <source>
        <dbReference type="ARBA" id="ARBA00022723"/>
    </source>
</evidence>
<proteinExistence type="predicted"/>
<feature type="non-terminal residue" evidence="12">
    <location>
        <position position="1"/>
    </location>
</feature>
<feature type="region of interest" description="Disordered" evidence="10">
    <location>
        <begin position="213"/>
        <end position="320"/>
    </location>
</feature>
<name>A0A7L0WAU4_ALELA</name>
<accession>A0A7L0WAU4</accession>
<dbReference type="PANTHER" id="PTHR46077:SF1">
    <property type="entry name" value="TOP1 BINDING ARGININE_SERINE RICH PROTEIN, E3 UBIQUITIN LIGASE"/>
    <property type="match status" value="1"/>
</dbReference>
<gene>
    <name evidence="12" type="primary">Topors_1</name>
    <name evidence="12" type="ORF">ALELAT_R07829</name>
</gene>
<dbReference type="SUPFAM" id="SSF57850">
    <property type="entry name" value="RING/U-box"/>
    <property type="match status" value="1"/>
</dbReference>
<evidence type="ECO:0000256" key="3">
    <source>
        <dbReference type="ARBA" id="ARBA00022679"/>
    </source>
</evidence>
<dbReference type="GO" id="GO:0016874">
    <property type="term" value="F:ligase activity"/>
    <property type="evidence" value="ECO:0007669"/>
    <property type="project" value="UniProtKB-KW"/>
</dbReference>
<comment type="caution">
    <text evidence="12">The sequence shown here is derived from an EMBL/GenBank/DDBJ whole genome shotgun (WGS) entry which is preliminary data.</text>
</comment>